<evidence type="ECO:0000256" key="2">
    <source>
        <dbReference type="SAM" id="SignalP"/>
    </source>
</evidence>
<keyword evidence="2" id="KW-0732">Signal</keyword>
<dbReference type="EMBL" id="BAUJ01000012">
    <property type="protein sequence ID" value="GAD88944.1"/>
    <property type="molecule type" value="Genomic_DNA"/>
</dbReference>
<dbReference type="AlphaFoldDB" id="V5F1F8"/>
<dbReference type="OrthoDB" id="5880116at2"/>
<name>V5F1F8_9VIBR</name>
<feature type="signal peptide" evidence="2">
    <location>
        <begin position="1"/>
        <end position="23"/>
    </location>
</feature>
<protein>
    <recommendedName>
        <fullName evidence="5">DUF3450 domain-containing protein</fullName>
    </recommendedName>
</protein>
<dbReference type="PIRSF" id="PIRSF028069">
    <property type="entry name" value="UCP028069"/>
    <property type="match status" value="1"/>
</dbReference>
<dbReference type="Pfam" id="PF11932">
    <property type="entry name" value="DUF3450"/>
    <property type="match status" value="1"/>
</dbReference>
<evidence type="ECO:0000313" key="4">
    <source>
        <dbReference type="Proteomes" id="UP000017800"/>
    </source>
</evidence>
<proteinExistence type="predicted"/>
<comment type="caution">
    <text evidence="3">The sequence shown here is derived from an EMBL/GenBank/DDBJ whole genome shotgun (WGS) entry which is preliminary data.</text>
</comment>
<dbReference type="RefSeq" id="WP_023403321.1">
    <property type="nucleotide sequence ID" value="NZ_BAUJ01000012.1"/>
</dbReference>
<dbReference type="eggNOG" id="COG1196">
    <property type="taxonomic scope" value="Bacteria"/>
</dbReference>
<dbReference type="Proteomes" id="UP000017800">
    <property type="component" value="Unassembled WGS sequence"/>
</dbReference>
<keyword evidence="4" id="KW-1185">Reference proteome</keyword>
<feature type="coiled-coil region" evidence="1">
    <location>
        <begin position="50"/>
        <end position="77"/>
    </location>
</feature>
<reference evidence="3 4" key="1">
    <citation type="submission" date="2013-10" db="EMBL/GenBank/DDBJ databases">
        <authorList>
            <person name="Ichikawa N."/>
            <person name="Kimura A."/>
            <person name="Ohji S."/>
            <person name="Hosoyama A."/>
            <person name="Fujita N."/>
        </authorList>
    </citation>
    <scope>NUCLEOTIDE SEQUENCE [LARGE SCALE GENOMIC DNA]</scope>
    <source>
        <strain evidence="3 4">NBRC 102217</strain>
    </source>
</reference>
<sequence>MNHNTVRILVVAGLSMLSSLVFASSQATLQKSQKIETQITSSAANSQKKVLKSSQQAIQLEADIAALKREVHNLEVYHQHLNGLIASQTEELASYDSQISKIDDTRQSIVPLMYEMLAGLEGINANDRPIRTEARAKRLASLQHMMTQADISDAEKYRRILEAYQIEMDYGTKMGAYTGAIQFAGKSMIVEQLYLGRISLVARSNDRQRYWAWDANQKVWLEQNSSVGHDIDKAFDIAAKQASPSLLELPVSLTQGQEK</sequence>
<gene>
    <name evidence="3" type="ORF">VHA01S_012_00600</name>
</gene>
<organism evidence="3 4">
    <name type="scientific">Vibrio halioticoli NBRC 102217</name>
    <dbReference type="NCBI Taxonomy" id="1219072"/>
    <lineage>
        <taxon>Bacteria</taxon>
        <taxon>Pseudomonadati</taxon>
        <taxon>Pseudomonadota</taxon>
        <taxon>Gammaproteobacteria</taxon>
        <taxon>Vibrionales</taxon>
        <taxon>Vibrionaceae</taxon>
        <taxon>Vibrio</taxon>
    </lineage>
</organism>
<dbReference type="InterPro" id="IPR016866">
    <property type="entry name" value="UCP028069"/>
</dbReference>
<evidence type="ECO:0000256" key="1">
    <source>
        <dbReference type="SAM" id="Coils"/>
    </source>
</evidence>
<reference evidence="3 4" key="2">
    <citation type="submission" date="2013-11" db="EMBL/GenBank/DDBJ databases">
        <title>Whole genome shotgun sequence of Vibrio halioticoli NBRC 102217.</title>
        <authorList>
            <person name="Isaki S."/>
            <person name="Kimura A."/>
            <person name="Ohji S."/>
            <person name="Hosoyama A."/>
            <person name="Fujita N."/>
            <person name="Hashimoto M."/>
            <person name="Hosoyama Y."/>
            <person name="Yamazoe A."/>
        </authorList>
    </citation>
    <scope>NUCLEOTIDE SEQUENCE [LARGE SCALE GENOMIC DNA]</scope>
    <source>
        <strain evidence="3 4">NBRC 102217</strain>
    </source>
</reference>
<accession>V5F1F8</accession>
<evidence type="ECO:0008006" key="5">
    <source>
        <dbReference type="Google" id="ProtNLM"/>
    </source>
</evidence>
<keyword evidence="1" id="KW-0175">Coiled coil</keyword>
<evidence type="ECO:0000313" key="3">
    <source>
        <dbReference type="EMBL" id="GAD88944.1"/>
    </source>
</evidence>
<feature type="chain" id="PRO_5004735357" description="DUF3450 domain-containing protein" evidence="2">
    <location>
        <begin position="24"/>
        <end position="259"/>
    </location>
</feature>